<dbReference type="InterPro" id="IPR001753">
    <property type="entry name" value="Enoyl-CoA_hydra/iso"/>
</dbReference>
<evidence type="ECO:0000256" key="1">
    <source>
        <dbReference type="ARBA" id="ARBA00005254"/>
    </source>
</evidence>
<dbReference type="PANTHER" id="PTHR11941:SF54">
    <property type="entry name" value="ENOYL-COA HYDRATASE, MITOCHONDRIAL"/>
    <property type="match status" value="1"/>
</dbReference>
<dbReference type="Gene3D" id="1.10.12.10">
    <property type="entry name" value="Lyase 2-enoyl-coa Hydratase, Chain A, domain 2"/>
    <property type="match status" value="1"/>
</dbReference>
<keyword evidence="2" id="KW-0456">Lyase</keyword>
<dbReference type="PANTHER" id="PTHR11941">
    <property type="entry name" value="ENOYL-COA HYDRATASE-RELATED"/>
    <property type="match status" value="1"/>
</dbReference>
<proteinExistence type="inferred from homology"/>
<dbReference type="CDD" id="cd06558">
    <property type="entry name" value="crotonase-like"/>
    <property type="match status" value="1"/>
</dbReference>
<reference evidence="5" key="1">
    <citation type="submission" date="2016-10" db="EMBL/GenBank/DDBJ databases">
        <authorList>
            <person name="Varghese N."/>
            <person name="Submissions S."/>
        </authorList>
    </citation>
    <scope>NUCLEOTIDE SEQUENCE [LARGE SCALE GENOMIC DNA]</scope>
    <source>
        <strain evidence="5">DSM 2179</strain>
    </source>
</reference>
<dbReference type="InterPro" id="IPR029045">
    <property type="entry name" value="ClpP/crotonase-like_dom_sf"/>
</dbReference>
<dbReference type="Proteomes" id="UP000199662">
    <property type="component" value="Unassembled WGS sequence"/>
</dbReference>
<dbReference type="InterPro" id="IPR018376">
    <property type="entry name" value="Enoyl-CoA_hyd/isom_CS"/>
</dbReference>
<dbReference type="GO" id="GO:0006635">
    <property type="term" value="P:fatty acid beta-oxidation"/>
    <property type="evidence" value="ECO:0007669"/>
    <property type="project" value="TreeGrafter"/>
</dbReference>
<dbReference type="AlphaFoldDB" id="A0A1H6V6G5"/>
<evidence type="ECO:0000313" key="4">
    <source>
        <dbReference type="EMBL" id="SEI99466.1"/>
    </source>
</evidence>
<dbReference type="PROSITE" id="PS00166">
    <property type="entry name" value="ENOYL_COA_HYDRATASE"/>
    <property type="match status" value="1"/>
</dbReference>
<accession>A0A1H6V6G5</accession>
<dbReference type="NCBIfam" id="NF008506">
    <property type="entry name" value="PRK11423.1"/>
    <property type="match status" value="1"/>
</dbReference>
<dbReference type="SUPFAM" id="SSF52096">
    <property type="entry name" value="ClpP/crotonase"/>
    <property type="match status" value="1"/>
</dbReference>
<evidence type="ECO:0000313" key="5">
    <source>
        <dbReference type="Proteomes" id="UP000199662"/>
    </source>
</evidence>
<dbReference type="RefSeq" id="WP_019552673.1">
    <property type="nucleotide sequence ID" value="NZ_FNZK01000002.1"/>
</dbReference>
<dbReference type="STRING" id="84035.SAMN05660742_102207"/>
<keyword evidence="5" id="KW-1185">Reference proteome</keyword>
<dbReference type="GO" id="GO:0016829">
    <property type="term" value="F:lyase activity"/>
    <property type="evidence" value="ECO:0007669"/>
    <property type="project" value="UniProtKB-KW"/>
</dbReference>
<dbReference type="EMBL" id="FNZK01000002">
    <property type="protein sequence ID" value="SEI99466.1"/>
    <property type="molecule type" value="Genomic_DNA"/>
</dbReference>
<protein>
    <submittedName>
        <fullName evidence="4">Methylmalonyl-CoA decarboxylase</fullName>
    </submittedName>
</protein>
<sequence>MSLIQIETEKKIGIITLNNSKKLNALSAELVSEIVEALDRLQKEKIRIVILRAPENTKVWSAGHDVKELPLKMRDPLSYYDSLEILLRSVEEYPGPVIAMIHGSVWGGACDLIMTCDMVIADKTAKFAMTPAKLGVPYNSTGILHFINRLPINIAKEMFFTAELMDADRALSVGIINHLVEESELFSFTLKLAATISTRSHLSIEVIKEQFRVLSKAYAITPSAFERVQGLRRKVYDSHDYEEAITAFLEKRPANFKGE</sequence>
<organism evidence="4 5">
    <name type="scientific">Propionispira arboris</name>
    <dbReference type="NCBI Taxonomy" id="84035"/>
    <lineage>
        <taxon>Bacteria</taxon>
        <taxon>Bacillati</taxon>
        <taxon>Bacillota</taxon>
        <taxon>Negativicutes</taxon>
        <taxon>Selenomonadales</taxon>
        <taxon>Selenomonadaceae</taxon>
        <taxon>Propionispira</taxon>
    </lineage>
</organism>
<dbReference type="Gene3D" id="3.90.226.10">
    <property type="entry name" value="2-enoyl-CoA Hydratase, Chain A, domain 1"/>
    <property type="match status" value="1"/>
</dbReference>
<evidence type="ECO:0000256" key="2">
    <source>
        <dbReference type="ARBA" id="ARBA00023239"/>
    </source>
</evidence>
<name>A0A1H6V6G5_9FIRM</name>
<dbReference type="Pfam" id="PF00378">
    <property type="entry name" value="ECH_1"/>
    <property type="match status" value="1"/>
</dbReference>
<dbReference type="InterPro" id="IPR014748">
    <property type="entry name" value="Enoyl-CoA_hydra_C"/>
</dbReference>
<evidence type="ECO:0000256" key="3">
    <source>
        <dbReference type="RuleBase" id="RU003707"/>
    </source>
</evidence>
<gene>
    <name evidence="4" type="ORF">SAMN05660742_102207</name>
</gene>
<comment type="similarity">
    <text evidence="1 3">Belongs to the enoyl-CoA hydratase/isomerase family.</text>
</comment>